<dbReference type="AlphaFoldDB" id="A0AAV4S9T8"/>
<organism evidence="1 2">
    <name type="scientific">Caerostris extrusa</name>
    <name type="common">Bark spider</name>
    <name type="synonym">Caerostris bankana</name>
    <dbReference type="NCBI Taxonomy" id="172846"/>
    <lineage>
        <taxon>Eukaryota</taxon>
        <taxon>Metazoa</taxon>
        <taxon>Ecdysozoa</taxon>
        <taxon>Arthropoda</taxon>
        <taxon>Chelicerata</taxon>
        <taxon>Arachnida</taxon>
        <taxon>Araneae</taxon>
        <taxon>Araneomorphae</taxon>
        <taxon>Entelegynae</taxon>
        <taxon>Araneoidea</taxon>
        <taxon>Araneidae</taxon>
        <taxon>Caerostris</taxon>
    </lineage>
</organism>
<proteinExistence type="predicted"/>
<dbReference type="EMBL" id="BPLR01009120">
    <property type="protein sequence ID" value="GIY29724.1"/>
    <property type="molecule type" value="Genomic_DNA"/>
</dbReference>
<dbReference type="Proteomes" id="UP001054945">
    <property type="component" value="Unassembled WGS sequence"/>
</dbReference>
<comment type="caution">
    <text evidence="1">The sequence shown here is derived from an EMBL/GenBank/DDBJ whole genome shotgun (WGS) entry which is preliminary data.</text>
</comment>
<evidence type="ECO:0000313" key="1">
    <source>
        <dbReference type="EMBL" id="GIY29724.1"/>
    </source>
</evidence>
<keyword evidence="2" id="KW-1185">Reference proteome</keyword>
<sequence>MITGCDPPNCADFVPSNQITQLIFKKNAIFIPKVNRFPTFLNLQRKYKKQRLATTFSVIF</sequence>
<reference evidence="1 2" key="1">
    <citation type="submission" date="2021-06" db="EMBL/GenBank/DDBJ databases">
        <title>Caerostris extrusa draft genome.</title>
        <authorList>
            <person name="Kono N."/>
            <person name="Arakawa K."/>
        </authorList>
    </citation>
    <scope>NUCLEOTIDE SEQUENCE [LARGE SCALE GENOMIC DNA]</scope>
</reference>
<feature type="non-terminal residue" evidence="1">
    <location>
        <position position="1"/>
    </location>
</feature>
<gene>
    <name evidence="1" type="ORF">CEXT_556641</name>
</gene>
<evidence type="ECO:0000313" key="2">
    <source>
        <dbReference type="Proteomes" id="UP001054945"/>
    </source>
</evidence>
<protein>
    <submittedName>
        <fullName evidence="1">Uncharacterized protein</fullName>
    </submittedName>
</protein>
<accession>A0AAV4S9T8</accession>
<name>A0AAV4S9T8_CAEEX</name>